<dbReference type="AlphaFoldDB" id="A0A931J267"/>
<feature type="domain" description="Fe/B12 periplasmic-binding" evidence="3">
    <location>
        <begin position="39"/>
        <end position="286"/>
    </location>
</feature>
<dbReference type="InterPro" id="IPR054828">
    <property type="entry name" value="Vit_B12_bind_prot"/>
</dbReference>
<reference evidence="4" key="1">
    <citation type="submission" date="2020-12" db="EMBL/GenBank/DDBJ databases">
        <title>The genome sequence of Inhella sp. 1Y17.</title>
        <authorList>
            <person name="Liu Y."/>
        </authorList>
    </citation>
    <scope>NUCLEOTIDE SEQUENCE</scope>
    <source>
        <strain evidence="4">1Y17</strain>
    </source>
</reference>
<dbReference type="InterPro" id="IPR050902">
    <property type="entry name" value="ABC_Transporter_SBP"/>
</dbReference>
<gene>
    <name evidence="4" type="ORF">I7X39_04585</name>
</gene>
<evidence type="ECO:0000313" key="4">
    <source>
        <dbReference type="EMBL" id="MBH9576179.1"/>
    </source>
</evidence>
<accession>A0A931J267</accession>
<dbReference type="PROSITE" id="PS50983">
    <property type="entry name" value="FE_B12_PBP"/>
    <property type="match status" value="1"/>
</dbReference>
<name>A0A931J267_9BURK</name>
<evidence type="ECO:0000313" key="5">
    <source>
        <dbReference type="Proteomes" id="UP000613266"/>
    </source>
</evidence>
<evidence type="ECO:0000256" key="1">
    <source>
        <dbReference type="ARBA" id="ARBA00022729"/>
    </source>
</evidence>
<dbReference type="NCBIfam" id="NF038402">
    <property type="entry name" value="TroA_like"/>
    <property type="match status" value="1"/>
</dbReference>
<feature type="chain" id="PRO_5037588995" evidence="2">
    <location>
        <begin position="19"/>
        <end position="286"/>
    </location>
</feature>
<dbReference type="GO" id="GO:0071281">
    <property type="term" value="P:cellular response to iron ion"/>
    <property type="evidence" value="ECO:0007669"/>
    <property type="project" value="TreeGrafter"/>
</dbReference>
<dbReference type="PANTHER" id="PTHR30535">
    <property type="entry name" value="VITAMIN B12-BINDING PROTEIN"/>
    <property type="match status" value="1"/>
</dbReference>
<keyword evidence="5" id="KW-1185">Reference proteome</keyword>
<dbReference type="PANTHER" id="PTHR30535:SF34">
    <property type="entry name" value="MOLYBDATE-BINDING PROTEIN MOLA"/>
    <property type="match status" value="1"/>
</dbReference>
<feature type="signal peptide" evidence="2">
    <location>
        <begin position="1"/>
        <end position="18"/>
    </location>
</feature>
<dbReference type="InterPro" id="IPR002491">
    <property type="entry name" value="ABC_transptr_periplasmic_BD"/>
</dbReference>
<keyword evidence="1 2" id="KW-0732">Signal</keyword>
<dbReference type="RefSeq" id="WP_198109783.1">
    <property type="nucleotide sequence ID" value="NZ_JAEDAK010000002.1"/>
</dbReference>
<dbReference type="Proteomes" id="UP000613266">
    <property type="component" value="Unassembled WGS sequence"/>
</dbReference>
<proteinExistence type="predicted"/>
<protein>
    <submittedName>
        <fullName evidence="4">ABC transporter substrate-binding protein</fullName>
    </submittedName>
</protein>
<evidence type="ECO:0000259" key="3">
    <source>
        <dbReference type="PROSITE" id="PS50983"/>
    </source>
</evidence>
<dbReference type="Gene3D" id="3.40.50.1980">
    <property type="entry name" value="Nitrogenase molybdenum iron protein domain"/>
    <property type="match status" value="2"/>
</dbReference>
<sequence>MKFWIACLLGFWCVLAPAQPLVLKDDRGNTHTLKAPPQRIVSLLPSLTEAVAALGGAPKLVGVDRWSNWPAPALAGLPRLGGLDDVQIETIARLKPDVVLASVASRSLDRLEALGFTVVRLRSESHADVRRTLGLVAQLLGQPAAGERLWAEVQQRIQAAQARVPAGLRGQSVYFEIGGGPYAAGRTSFIGETLGLLGLQNVVSAELGPFPKLNPEFVVRARPGVVMGVAKEASGYSARPGWSSVPALQLQRVCAFPSEVYEMLIRPGPRLGEGAEVVAACLERLR</sequence>
<comment type="caution">
    <text evidence="4">The sequence shown here is derived from an EMBL/GenBank/DDBJ whole genome shotgun (WGS) entry which is preliminary data.</text>
</comment>
<dbReference type="Pfam" id="PF01497">
    <property type="entry name" value="Peripla_BP_2"/>
    <property type="match status" value="1"/>
</dbReference>
<dbReference type="EMBL" id="JAEDAK010000002">
    <property type="protein sequence ID" value="MBH9576179.1"/>
    <property type="molecule type" value="Genomic_DNA"/>
</dbReference>
<dbReference type="SUPFAM" id="SSF53807">
    <property type="entry name" value="Helical backbone' metal receptor"/>
    <property type="match status" value="1"/>
</dbReference>
<evidence type="ECO:0000256" key="2">
    <source>
        <dbReference type="SAM" id="SignalP"/>
    </source>
</evidence>
<organism evidence="4 5">
    <name type="scientific">Inhella proteolytica</name>
    <dbReference type="NCBI Taxonomy" id="2795029"/>
    <lineage>
        <taxon>Bacteria</taxon>
        <taxon>Pseudomonadati</taxon>
        <taxon>Pseudomonadota</taxon>
        <taxon>Betaproteobacteria</taxon>
        <taxon>Burkholderiales</taxon>
        <taxon>Sphaerotilaceae</taxon>
        <taxon>Inhella</taxon>
    </lineage>
</organism>